<evidence type="ECO:0000313" key="3">
    <source>
        <dbReference type="Proteomes" id="UP001177943"/>
    </source>
</evidence>
<accession>A0AA95KT51</accession>
<reference evidence="2" key="1">
    <citation type="submission" date="2023-05" db="EMBL/GenBank/DDBJ databases">
        <title>Comparative genomics of Bacillaceae isolates and their secondary metabolite potential.</title>
        <authorList>
            <person name="Song L."/>
            <person name="Nielsen L.J."/>
            <person name="Mohite O."/>
            <person name="Xu X."/>
            <person name="Weber T."/>
            <person name="Kovacs A.T."/>
        </authorList>
    </citation>
    <scope>NUCLEOTIDE SEQUENCE</scope>
    <source>
        <strain evidence="2">B2_4</strain>
    </source>
</reference>
<keyword evidence="1" id="KW-0472">Membrane</keyword>
<dbReference type="EMBL" id="CP126084">
    <property type="protein sequence ID" value="WHX48458.1"/>
    <property type="molecule type" value="Genomic_DNA"/>
</dbReference>
<feature type="transmembrane region" description="Helical" evidence="1">
    <location>
        <begin position="20"/>
        <end position="40"/>
    </location>
</feature>
<keyword evidence="1" id="KW-0812">Transmembrane</keyword>
<feature type="transmembrane region" description="Helical" evidence="1">
    <location>
        <begin position="52"/>
        <end position="72"/>
    </location>
</feature>
<dbReference type="RefSeq" id="WP_283925831.1">
    <property type="nucleotide sequence ID" value="NZ_CP126084.1"/>
</dbReference>
<dbReference type="Proteomes" id="UP001177943">
    <property type="component" value="Chromosome"/>
</dbReference>
<name>A0AA95KT51_9BACL</name>
<sequence length="93" mass="11118">MMKWKRQFALEWNHIFRNPWLMGLPALYGVLYTWFLSAVSPLNNLFNEAYSFHALVHTLTLGIVMLLGILAIRRDIRREFCRLLCFRLSRRSC</sequence>
<keyword evidence="1" id="KW-1133">Transmembrane helix</keyword>
<dbReference type="KEGG" id="pwn:QNH46_20665"/>
<proteinExistence type="predicted"/>
<protein>
    <submittedName>
        <fullName evidence="2">Uncharacterized protein</fullName>
    </submittedName>
</protein>
<organism evidence="2 3">
    <name type="scientific">Paenibacillus woosongensis</name>
    <dbReference type="NCBI Taxonomy" id="307580"/>
    <lineage>
        <taxon>Bacteria</taxon>
        <taxon>Bacillati</taxon>
        <taxon>Bacillota</taxon>
        <taxon>Bacilli</taxon>
        <taxon>Bacillales</taxon>
        <taxon>Paenibacillaceae</taxon>
        <taxon>Paenibacillus</taxon>
    </lineage>
</organism>
<dbReference type="AlphaFoldDB" id="A0AA95KT51"/>
<gene>
    <name evidence="2" type="ORF">QNH46_20665</name>
</gene>
<evidence type="ECO:0000256" key="1">
    <source>
        <dbReference type="SAM" id="Phobius"/>
    </source>
</evidence>
<evidence type="ECO:0000313" key="2">
    <source>
        <dbReference type="EMBL" id="WHX48458.1"/>
    </source>
</evidence>